<dbReference type="GO" id="GO:0005524">
    <property type="term" value="F:ATP binding"/>
    <property type="evidence" value="ECO:0007669"/>
    <property type="project" value="UniProtKB-KW"/>
</dbReference>
<dbReference type="CDD" id="cd18034">
    <property type="entry name" value="DEXHc_dicer"/>
    <property type="match status" value="1"/>
</dbReference>
<keyword evidence="6" id="KW-0694">RNA-binding</keyword>
<dbReference type="SMART" id="SM00535">
    <property type="entry name" value="RIBOc"/>
    <property type="match status" value="2"/>
</dbReference>
<keyword evidence="3" id="KW-0378">Hydrolase</keyword>
<feature type="domain" description="Helicase C-terminal" evidence="10">
    <location>
        <begin position="388"/>
        <end position="571"/>
    </location>
</feature>
<evidence type="ECO:0000259" key="9">
    <source>
        <dbReference type="PROSITE" id="PS51192"/>
    </source>
</evidence>
<dbReference type="PANTHER" id="PTHR14950:SF37">
    <property type="entry name" value="ENDORIBONUCLEASE DICER"/>
    <property type="match status" value="1"/>
</dbReference>
<evidence type="ECO:0000256" key="5">
    <source>
        <dbReference type="ARBA" id="ARBA00022840"/>
    </source>
</evidence>
<dbReference type="InterPro" id="IPR036389">
    <property type="entry name" value="RNase_III_sf"/>
</dbReference>
<evidence type="ECO:0000256" key="3">
    <source>
        <dbReference type="ARBA" id="ARBA00022801"/>
    </source>
</evidence>
<evidence type="ECO:0000313" key="12">
    <source>
        <dbReference type="EMBL" id="EPT00015.1"/>
    </source>
</evidence>
<dbReference type="Pfam" id="PF03368">
    <property type="entry name" value="Dicer_dimer"/>
    <property type="match status" value="1"/>
</dbReference>
<dbReference type="GO" id="GO:0004386">
    <property type="term" value="F:helicase activity"/>
    <property type="evidence" value="ECO:0007669"/>
    <property type="project" value="UniProtKB-KW"/>
</dbReference>
<keyword evidence="2" id="KW-0547">Nucleotide-binding</keyword>
<dbReference type="Pfam" id="PF00271">
    <property type="entry name" value="Helicase_C"/>
    <property type="match status" value="1"/>
</dbReference>
<dbReference type="PROSITE" id="PS51194">
    <property type="entry name" value="HELICASE_CTER"/>
    <property type="match status" value="1"/>
</dbReference>
<dbReference type="EMBL" id="KE504152">
    <property type="protein sequence ID" value="EPT00015.1"/>
    <property type="molecule type" value="Genomic_DNA"/>
</dbReference>
<evidence type="ECO:0000259" key="8">
    <source>
        <dbReference type="PROSITE" id="PS50142"/>
    </source>
</evidence>
<proteinExistence type="inferred from homology"/>
<feature type="domain" description="Helicase ATP-binding" evidence="9">
    <location>
        <begin position="26"/>
        <end position="209"/>
    </location>
</feature>
<dbReference type="PROSITE" id="PS51192">
    <property type="entry name" value="HELICASE_ATP_BIND_1"/>
    <property type="match status" value="1"/>
</dbReference>
<dbReference type="Gene3D" id="1.10.1520.10">
    <property type="entry name" value="Ribonuclease III domain"/>
    <property type="match status" value="2"/>
</dbReference>
<dbReference type="OrthoDB" id="416741at2759"/>
<dbReference type="Pfam" id="PF00636">
    <property type="entry name" value="Ribonuclease_3"/>
    <property type="match status" value="2"/>
</dbReference>
<dbReference type="PROSITE" id="PS00517">
    <property type="entry name" value="RNASE_3_1"/>
    <property type="match status" value="1"/>
</dbReference>
<dbReference type="PANTHER" id="PTHR14950">
    <property type="entry name" value="DICER-RELATED"/>
    <property type="match status" value="1"/>
</dbReference>
<evidence type="ECO:0000256" key="7">
    <source>
        <dbReference type="SAM" id="MobiDB-lite"/>
    </source>
</evidence>
<dbReference type="GO" id="GO:0005737">
    <property type="term" value="C:cytoplasm"/>
    <property type="evidence" value="ECO:0007669"/>
    <property type="project" value="TreeGrafter"/>
</dbReference>
<dbReference type="InterPro" id="IPR014001">
    <property type="entry name" value="Helicase_ATP-bd"/>
</dbReference>
<dbReference type="GO" id="GO:0005634">
    <property type="term" value="C:nucleus"/>
    <property type="evidence" value="ECO:0007669"/>
    <property type="project" value="TreeGrafter"/>
</dbReference>
<evidence type="ECO:0000313" key="13">
    <source>
        <dbReference type="Proteomes" id="UP000015241"/>
    </source>
</evidence>
<feature type="domain" description="RNase III" evidence="8">
    <location>
        <begin position="1190"/>
        <end position="1374"/>
    </location>
</feature>
<protein>
    <recommendedName>
        <fullName evidence="14">P-loop containing nucleoside triphosphate hydrolase protein</fullName>
    </recommendedName>
</protein>
<dbReference type="SUPFAM" id="SSF69065">
    <property type="entry name" value="RNase III domain-like"/>
    <property type="match status" value="2"/>
</dbReference>
<dbReference type="SUPFAM" id="SSF52540">
    <property type="entry name" value="P-loop containing nucleoside triphosphate hydrolases"/>
    <property type="match status" value="1"/>
</dbReference>
<dbReference type="PROSITE" id="PS51327">
    <property type="entry name" value="DICER_DSRBF"/>
    <property type="match status" value="1"/>
</dbReference>
<reference evidence="12 13" key="1">
    <citation type="journal article" date="2012" name="Science">
        <title>The Paleozoic origin of enzymatic lignin decomposition reconstructed from 31 fungal genomes.</title>
        <authorList>
            <person name="Floudas D."/>
            <person name="Binder M."/>
            <person name="Riley R."/>
            <person name="Barry K."/>
            <person name="Blanchette R.A."/>
            <person name="Henrissat B."/>
            <person name="Martinez A.T."/>
            <person name="Otillar R."/>
            <person name="Spatafora J.W."/>
            <person name="Yadav J.S."/>
            <person name="Aerts A."/>
            <person name="Benoit I."/>
            <person name="Boyd A."/>
            <person name="Carlson A."/>
            <person name="Copeland A."/>
            <person name="Coutinho P.M."/>
            <person name="de Vries R.P."/>
            <person name="Ferreira P."/>
            <person name="Findley K."/>
            <person name="Foster B."/>
            <person name="Gaskell J."/>
            <person name="Glotzer D."/>
            <person name="Gorecki P."/>
            <person name="Heitman J."/>
            <person name="Hesse C."/>
            <person name="Hori C."/>
            <person name="Igarashi K."/>
            <person name="Jurgens J.A."/>
            <person name="Kallen N."/>
            <person name="Kersten P."/>
            <person name="Kohler A."/>
            <person name="Kuees U."/>
            <person name="Kumar T.K.A."/>
            <person name="Kuo A."/>
            <person name="LaButti K."/>
            <person name="Larrondo L.F."/>
            <person name="Lindquist E."/>
            <person name="Ling A."/>
            <person name="Lombard V."/>
            <person name="Lucas S."/>
            <person name="Lundell T."/>
            <person name="Martin R."/>
            <person name="McLaughlin D.J."/>
            <person name="Morgenstern I."/>
            <person name="Morin E."/>
            <person name="Murat C."/>
            <person name="Nagy L.G."/>
            <person name="Nolan M."/>
            <person name="Ohm R.A."/>
            <person name="Patyshakuliyeva A."/>
            <person name="Rokas A."/>
            <person name="Ruiz-Duenas F.J."/>
            <person name="Sabat G."/>
            <person name="Salamov A."/>
            <person name="Samejima M."/>
            <person name="Schmutz J."/>
            <person name="Slot J.C."/>
            <person name="St John F."/>
            <person name="Stenlid J."/>
            <person name="Sun H."/>
            <person name="Sun S."/>
            <person name="Syed K."/>
            <person name="Tsang A."/>
            <person name="Wiebenga A."/>
            <person name="Young D."/>
            <person name="Pisabarro A."/>
            <person name="Eastwood D.C."/>
            <person name="Martin F."/>
            <person name="Cullen D."/>
            <person name="Grigoriev I.V."/>
            <person name="Hibbett D.S."/>
        </authorList>
    </citation>
    <scope>NUCLEOTIDE SEQUENCE</scope>
    <source>
        <strain evidence="13">FP-58527</strain>
    </source>
</reference>
<evidence type="ECO:0000259" key="10">
    <source>
        <dbReference type="PROSITE" id="PS51194"/>
    </source>
</evidence>
<evidence type="ECO:0000256" key="6">
    <source>
        <dbReference type="PROSITE-ProRule" id="PRU00657"/>
    </source>
</evidence>
<evidence type="ECO:0008006" key="14">
    <source>
        <dbReference type="Google" id="ProtNLM"/>
    </source>
</evidence>
<dbReference type="Gene3D" id="3.30.160.380">
    <property type="entry name" value="Dicer dimerisation domain"/>
    <property type="match status" value="1"/>
</dbReference>
<dbReference type="SMART" id="SM00490">
    <property type="entry name" value="HELICc"/>
    <property type="match status" value="1"/>
</dbReference>
<keyword evidence="4" id="KW-0347">Helicase</keyword>
<dbReference type="Pfam" id="PF00270">
    <property type="entry name" value="DEAD"/>
    <property type="match status" value="1"/>
</dbReference>
<dbReference type="InterPro" id="IPR038248">
    <property type="entry name" value="Dicer_dimer_sf"/>
</dbReference>
<comment type="similarity">
    <text evidence="6">Belongs to the helicase family. Dicer subfamily.</text>
</comment>
<dbReference type="Proteomes" id="UP000015241">
    <property type="component" value="Unassembled WGS sequence"/>
</dbReference>
<evidence type="ECO:0000259" key="11">
    <source>
        <dbReference type="PROSITE" id="PS51327"/>
    </source>
</evidence>
<sequence length="1552" mass="176012">MADNQEAAAVAEIQPVFHTRGYQQELLEESLRSNIIIALDTGSGKTYIAVLRMKHEVEREHRKVSWFLVPTVALVEQQWSVINAATGPVCKISGASYPEKWKSKTLWRGILESYRIVVSTPMVLLDALRHGYIDLGMDIGLLVFDEAHHAVKNNPYNRIMQDFYVKLNKRTRHTESLERVRPMILGLTASPMYGGDPDVAFDRLEGNLDSTVRSSRTHRDELSRYVHRPVFKHVLYDPPSYWYDALPSYNLYSLRAVADSLNIENDPYVRTLRDKLARARPSSAEWLRLDQTLSGTIIKSDTFTYRGLREFVSAAEALCMDVGEWAADWFITEVIAHARRADPQHSIMFTWQANERQYLLQQLDKVALQPVPDDPDEIRHMLTPKVEALIACLIAEEEEARLAGEAYSGIVFVERRATVIALAEVLSRLPETAQLFRVGRLLGGSASTHRRAFLDIAREIVKEPHTKTLEDFRGGHKNLIVSTSVGEEGIDIQACGSVIRFDPPQNVVSWAQSRGRARRKRSTFVMMLEQGKQHKLIIQKWFDIERRMMELYTDPNRVALETYEDEDEDERTYRVESTGAVLTLDSVTSHLNHFCAVLPGASQESQLALYDLDPPDYPENWHSEQDRLRNMPPYKGPWGATVTLPRCLPSHLRKFSTKRDHRTKRLAQKHAAFDAYIALYEAKLLNDHLLPVVGASSTEDVDEIDKLLADIEKRASTEKVSLQLDPWVATGTWWKSEITVKGLPTLKMLTQNAMPALAEEEMPAIYVPGWGATHVLVRPMGRAECDDAYLGRARAYTERLFSILYSSRMKPDADDFAYLFLPVVDGPNEQIWQDRRQWQQDRLERGVAGAQETRIRANADALRQRYGPITDVALIRPNWKSKFKKPLEFVAWVHHPLSPKDEDELREHYARLPGATITYPMLQVKEFPHRTNFLIPLVSATAGLARGNAIYLLPQHASVELVSKEDLQYATYLPSILKGMSNTVTVVSLRDELLLPGSLSQIPFDLLRMAITAPAAGEKMRDSDLPLDYQRLETLGDCVLKCLVSIQLYSDHPWWHEGFLSKRRAHAISNAQLAKAAIEKRLYRWIIRDRLQAKKWKPRYVSDSGSSEPEAGAQETVGEGSNKTQELSTKVIADVVESLIGAAYVHGGFDLATECMSMFGLGHSWKNLSTNIDDVLRRHEELEEALPPQLNLVEQMIGYEFSRKSLLVQALTHASYNGDLTTMSYERLEYLGDSVLDMIVTSMLYHAEGRNYPPGQMHIRKEACVNAHFLAYFCLKTFVTCSSSMPSWSPVTGVTIAIEDNKVYLWQCLLHSSHRVLEDHITVAQHFEKIGPTIETALQDRSIYPWAALTSLQAPKLFSDVIESVLGAVFVDSEGDFTAVCDVLRTLGIMETMERVIMRDEMDVRHPISQLLIWAAREKPQRKVKLEVEKAGKTVTCIVRIDEKEVVKVTQAYRSRASQEEARFAAAEQALRQFIIESGELTSMEFTYFTRPEENVPAGVISLPVASRALRMSKVATMLANACQMPMSAKRRPGHILRRDDNRLSSQAAHAR</sequence>
<keyword evidence="5" id="KW-0067">ATP-binding</keyword>
<feature type="region of interest" description="Disordered" evidence="7">
    <location>
        <begin position="1099"/>
        <end position="1123"/>
    </location>
</feature>
<dbReference type="GO" id="GO:0003723">
    <property type="term" value="F:RNA binding"/>
    <property type="evidence" value="ECO:0007669"/>
    <property type="project" value="UniProtKB-UniRule"/>
</dbReference>
<feature type="domain" description="RNase III" evidence="8">
    <location>
        <begin position="986"/>
        <end position="1148"/>
    </location>
</feature>
<dbReference type="SMART" id="SM00487">
    <property type="entry name" value="DEXDc"/>
    <property type="match status" value="1"/>
</dbReference>
<dbReference type="InterPro" id="IPR001650">
    <property type="entry name" value="Helicase_C-like"/>
</dbReference>
<feature type="domain" description="Dicer dsRNA-binding fold" evidence="11">
    <location>
        <begin position="587"/>
        <end position="699"/>
    </location>
</feature>
<dbReference type="InterPro" id="IPR005034">
    <property type="entry name" value="Dicer_dimerisation"/>
</dbReference>
<evidence type="ECO:0000256" key="4">
    <source>
        <dbReference type="ARBA" id="ARBA00022806"/>
    </source>
</evidence>
<accession>S8FNY1</accession>
<name>S8FNY1_FOMSC</name>
<evidence type="ECO:0000256" key="1">
    <source>
        <dbReference type="ARBA" id="ARBA00022737"/>
    </source>
</evidence>
<dbReference type="eggNOG" id="KOG0701">
    <property type="taxonomic scope" value="Eukaryota"/>
</dbReference>
<dbReference type="InParanoid" id="S8FNY1"/>
<dbReference type="GO" id="GO:0030422">
    <property type="term" value="P:siRNA processing"/>
    <property type="evidence" value="ECO:0007669"/>
    <property type="project" value="TreeGrafter"/>
</dbReference>
<dbReference type="InterPro" id="IPR011545">
    <property type="entry name" value="DEAD/DEAH_box_helicase_dom"/>
</dbReference>
<dbReference type="InterPro" id="IPR000999">
    <property type="entry name" value="RNase_III_dom"/>
</dbReference>
<evidence type="ECO:0000256" key="2">
    <source>
        <dbReference type="ARBA" id="ARBA00022741"/>
    </source>
</evidence>
<dbReference type="CDD" id="cd00593">
    <property type="entry name" value="RIBOc"/>
    <property type="match status" value="2"/>
</dbReference>
<keyword evidence="1" id="KW-0677">Repeat</keyword>
<dbReference type="GO" id="GO:0004525">
    <property type="term" value="F:ribonuclease III activity"/>
    <property type="evidence" value="ECO:0007669"/>
    <property type="project" value="InterPro"/>
</dbReference>
<organism evidence="12 13">
    <name type="scientific">Fomitopsis schrenkii</name>
    <name type="common">Brown rot fungus</name>
    <dbReference type="NCBI Taxonomy" id="2126942"/>
    <lineage>
        <taxon>Eukaryota</taxon>
        <taxon>Fungi</taxon>
        <taxon>Dikarya</taxon>
        <taxon>Basidiomycota</taxon>
        <taxon>Agaricomycotina</taxon>
        <taxon>Agaricomycetes</taxon>
        <taxon>Polyporales</taxon>
        <taxon>Fomitopsis</taxon>
    </lineage>
</organism>
<dbReference type="PROSITE" id="PS50142">
    <property type="entry name" value="RNASE_3_2"/>
    <property type="match status" value="2"/>
</dbReference>
<feature type="region of interest" description="Disordered" evidence="7">
    <location>
        <begin position="1530"/>
        <end position="1552"/>
    </location>
</feature>
<keyword evidence="13" id="KW-1185">Reference proteome</keyword>
<gene>
    <name evidence="12" type="ORF">FOMPIDRAFT_151890</name>
</gene>
<dbReference type="Gene3D" id="3.40.50.300">
    <property type="entry name" value="P-loop containing nucleotide triphosphate hydrolases"/>
    <property type="match status" value="2"/>
</dbReference>
<dbReference type="InterPro" id="IPR027417">
    <property type="entry name" value="P-loop_NTPase"/>
</dbReference>
<dbReference type="HOGENOM" id="CLU_000907_4_6_1"/>
<dbReference type="STRING" id="743788.S8FNY1"/>